<keyword evidence="2" id="KW-1185">Reference proteome</keyword>
<reference evidence="1" key="1">
    <citation type="journal article" date="2014" name="Int. J. Syst. Evol. Microbiol.">
        <title>Complete genome sequence of Corynebacterium casei LMG S-19264T (=DSM 44701T), isolated from a smear-ripened cheese.</title>
        <authorList>
            <consortium name="US DOE Joint Genome Institute (JGI-PGF)"/>
            <person name="Walter F."/>
            <person name="Albersmeier A."/>
            <person name="Kalinowski J."/>
            <person name="Ruckert C."/>
        </authorList>
    </citation>
    <scope>NUCLEOTIDE SEQUENCE</scope>
    <source>
        <strain evidence="1">KCTC 12710</strain>
    </source>
</reference>
<organism evidence="1 2">
    <name type="scientific">Algibacter mikhailovii</name>
    <dbReference type="NCBI Taxonomy" id="425498"/>
    <lineage>
        <taxon>Bacteria</taxon>
        <taxon>Pseudomonadati</taxon>
        <taxon>Bacteroidota</taxon>
        <taxon>Flavobacteriia</taxon>
        <taxon>Flavobacteriales</taxon>
        <taxon>Flavobacteriaceae</taxon>
        <taxon>Algibacter</taxon>
    </lineage>
</organism>
<proteinExistence type="predicted"/>
<protein>
    <recommendedName>
        <fullName evidence="3">DUF4136 domain-containing protein</fullName>
    </recommendedName>
</protein>
<accession>A0A918VEY8</accession>
<dbReference type="AlphaFoldDB" id="A0A918VEY8"/>
<dbReference type="EMBL" id="BMWZ01000009">
    <property type="protein sequence ID" value="GGZ91682.1"/>
    <property type="molecule type" value="Genomic_DNA"/>
</dbReference>
<reference evidence="1" key="2">
    <citation type="submission" date="2020-09" db="EMBL/GenBank/DDBJ databases">
        <authorList>
            <person name="Sun Q."/>
            <person name="Kim S."/>
        </authorList>
    </citation>
    <scope>NUCLEOTIDE SEQUENCE</scope>
    <source>
        <strain evidence="1">KCTC 12710</strain>
    </source>
</reference>
<evidence type="ECO:0000313" key="1">
    <source>
        <dbReference type="EMBL" id="GGZ91682.1"/>
    </source>
</evidence>
<name>A0A918VEY8_9FLAO</name>
<dbReference type="PROSITE" id="PS51257">
    <property type="entry name" value="PROKAR_LIPOPROTEIN"/>
    <property type="match status" value="1"/>
</dbReference>
<comment type="caution">
    <text evidence="1">The sequence shown here is derived from an EMBL/GenBank/DDBJ whole genome shotgun (WGS) entry which is preliminary data.</text>
</comment>
<gene>
    <name evidence="1" type="ORF">GCM10007028_32610</name>
</gene>
<evidence type="ECO:0008006" key="3">
    <source>
        <dbReference type="Google" id="ProtNLM"/>
    </source>
</evidence>
<sequence>MKKTTLIVAVLMIIFIIQSCGGVKVVTAWKAEDSIVDLFKEKKILVIARTTDNQARVAFEHEFADALRKGGLQAIESYTQAPQIHPEREMTEERMEFIRSILDSEGFNAILLTVVKDKKLTETTTENGIYMGAGYGYGYPGYYGGFHSYYRHPYAYGPYYSSFGGYIPTGTTTSTTTEYVLETVAYNLDEATDKQLVAVVTTALKNPKDAYKTADKTVYKILESLRKV</sequence>
<dbReference type="RefSeq" id="WP_189362503.1">
    <property type="nucleotide sequence ID" value="NZ_BMWZ01000009.1"/>
</dbReference>
<dbReference type="Proteomes" id="UP000636004">
    <property type="component" value="Unassembled WGS sequence"/>
</dbReference>
<evidence type="ECO:0000313" key="2">
    <source>
        <dbReference type="Proteomes" id="UP000636004"/>
    </source>
</evidence>